<dbReference type="SUPFAM" id="SSF46785">
    <property type="entry name" value="Winged helix' DNA-binding domain"/>
    <property type="match status" value="1"/>
</dbReference>
<sequence length="159" mass="17148">MSDSLSSPRSPGCGDASRELDGVRVMLGVHESIRRLVNQRMLTSLGMPFSQGSALAHLARGDTVSCQALAGWLGCGTSRLSRLVQDLESRALVVRTRNGGDRRGLELSLTPAGLAVAERIPAVLAQAEHAVLDRLSAQERAFLKQFLYRIIGEIDRKPG</sequence>
<dbReference type="AlphaFoldDB" id="A0A1R1J6S9"/>
<dbReference type="GO" id="GO:0006950">
    <property type="term" value="P:response to stress"/>
    <property type="evidence" value="ECO:0007669"/>
    <property type="project" value="TreeGrafter"/>
</dbReference>
<dbReference type="EMBL" id="MTJZ01000035">
    <property type="protein sequence ID" value="OMG71013.1"/>
    <property type="molecule type" value="Genomic_DNA"/>
</dbReference>
<accession>A0A1R1J6S9</accession>
<evidence type="ECO:0000313" key="3">
    <source>
        <dbReference type="Proteomes" id="UP000187194"/>
    </source>
</evidence>
<dbReference type="PANTHER" id="PTHR33164">
    <property type="entry name" value="TRANSCRIPTIONAL REGULATOR, MARR FAMILY"/>
    <property type="match status" value="1"/>
</dbReference>
<dbReference type="InterPro" id="IPR039422">
    <property type="entry name" value="MarR/SlyA-like"/>
</dbReference>
<protein>
    <submittedName>
        <fullName evidence="2">MarR family transcriptional regulator</fullName>
    </submittedName>
</protein>
<dbReference type="Proteomes" id="UP000187194">
    <property type="component" value="Unassembled WGS sequence"/>
</dbReference>
<dbReference type="Pfam" id="PF12802">
    <property type="entry name" value="MarR_2"/>
    <property type="match status" value="1"/>
</dbReference>
<reference evidence="2 3" key="1">
    <citation type="submission" date="2017-01" db="EMBL/GenBank/DDBJ databases">
        <title>Phylogeographic, genomic and meropenem susceptibility analysis of Burkholderia ubonensis.</title>
        <authorList>
            <person name="Price E.P."/>
            <person name="Sarovich D.S."/>
            <person name="Webb J.R."/>
            <person name="Hall C.M."/>
            <person name="Sahl J.W."/>
            <person name="Kaestli M."/>
            <person name="Mayo M."/>
            <person name="Harrington G."/>
            <person name="Baker A.L."/>
            <person name="Sidak-Loftis L.C."/>
            <person name="Lummis M."/>
            <person name="Schupp J.M."/>
            <person name="Gillece J.D."/>
            <person name="Tuanyok A."/>
            <person name="Warner J."/>
            <person name="Busch J.D."/>
            <person name="Keim P."/>
            <person name="Currie B.J."/>
            <person name="Wagner D.M."/>
        </authorList>
    </citation>
    <scope>NUCLEOTIDE SEQUENCE [LARGE SCALE GENOMIC DNA]</scope>
    <source>
        <strain evidence="2 3">A21</strain>
    </source>
</reference>
<dbReference type="RefSeq" id="WP_076480279.1">
    <property type="nucleotide sequence ID" value="NZ_MTJZ01000035.1"/>
</dbReference>
<dbReference type="PANTHER" id="PTHR33164:SF43">
    <property type="entry name" value="HTH-TYPE TRANSCRIPTIONAL REPRESSOR YETL"/>
    <property type="match status" value="1"/>
</dbReference>
<dbReference type="PRINTS" id="PR00598">
    <property type="entry name" value="HTHMARR"/>
</dbReference>
<proteinExistence type="predicted"/>
<dbReference type="InterPro" id="IPR036390">
    <property type="entry name" value="WH_DNA-bd_sf"/>
</dbReference>
<dbReference type="Gene3D" id="1.10.10.10">
    <property type="entry name" value="Winged helix-like DNA-binding domain superfamily/Winged helix DNA-binding domain"/>
    <property type="match status" value="1"/>
</dbReference>
<feature type="domain" description="HTH marR-type" evidence="1">
    <location>
        <begin position="19"/>
        <end position="152"/>
    </location>
</feature>
<dbReference type="SMART" id="SM00347">
    <property type="entry name" value="HTH_MARR"/>
    <property type="match status" value="1"/>
</dbReference>
<comment type="caution">
    <text evidence="2">The sequence shown here is derived from an EMBL/GenBank/DDBJ whole genome shotgun (WGS) entry which is preliminary data.</text>
</comment>
<dbReference type="PROSITE" id="PS50995">
    <property type="entry name" value="HTH_MARR_2"/>
    <property type="match status" value="1"/>
</dbReference>
<gene>
    <name evidence="2" type="ORF">BW685_23310</name>
</gene>
<organism evidence="2 3">
    <name type="scientific">Burkholderia ubonensis</name>
    <dbReference type="NCBI Taxonomy" id="101571"/>
    <lineage>
        <taxon>Bacteria</taxon>
        <taxon>Pseudomonadati</taxon>
        <taxon>Pseudomonadota</taxon>
        <taxon>Betaproteobacteria</taxon>
        <taxon>Burkholderiales</taxon>
        <taxon>Burkholderiaceae</taxon>
        <taxon>Burkholderia</taxon>
        <taxon>Burkholderia cepacia complex</taxon>
    </lineage>
</organism>
<dbReference type="InterPro" id="IPR000835">
    <property type="entry name" value="HTH_MarR-typ"/>
</dbReference>
<evidence type="ECO:0000259" key="1">
    <source>
        <dbReference type="PROSITE" id="PS50995"/>
    </source>
</evidence>
<name>A0A1R1J6S9_9BURK</name>
<dbReference type="GO" id="GO:0003700">
    <property type="term" value="F:DNA-binding transcription factor activity"/>
    <property type="evidence" value="ECO:0007669"/>
    <property type="project" value="InterPro"/>
</dbReference>
<evidence type="ECO:0000313" key="2">
    <source>
        <dbReference type="EMBL" id="OMG71013.1"/>
    </source>
</evidence>
<dbReference type="InterPro" id="IPR036388">
    <property type="entry name" value="WH-like_DNA-bd_sf"/>
</dbReference>